<reference evidence="2" key="1">
    <citation type="submission" date="2016-02" db="EMBL/GenBank/DDBJ databases">
        <title>Draft genome sequence of Microdochium bolleyi, a fungal endophyte of beachgrass.</title>
        <authorList>
            <consortium name="DOE Joint Genome Institute"/>
            <person name="David A.S."/>
            <person name="May G."/>
            <person name="Haridas S."/>
            <person name="Lim J."/>
            <person name="Wang M."/>
            <person name="Labutti K."/>
            <person name="Lipzen A."/>
            <person name="Barry K."/>
            <person name="Grigoriev I.V."/>
        </authorList>
    </citation>
    <scope>NUCLEOTIDE SEQUENCE [LARGE SCALE GENOMIC DNA]</scope>
    <source>
        <strain evidence="2">J235TASD1</strain>
    </source>
</reference>
<evidence type="ECO:0000313" key="1">
    <source>
        <dbReference type="EMBL" id="KXJ85659.1"/>
    </source>
</evidence>
<dbReference type="Proteomes" id="UP000070501">
    <property type="component" value="Unassembled WGS sequence"/>
</dbReference>
<organism evidence="1 2">
    <name type="scientific">Microdochium bolleyi</name>
    <dbReference type="NCBI Taxonomy" id="196109"/>
    <lineage>
        <taxon>Eukaryota</taxon>
        <taxon>Fungi</taxon>
        <taxon>Dikarya</taxon>
        <taxon>Ascomycota</taxon>
        <taxon>Pezizomycotina</taxon>
        <taxon>Sordariomycetes</taxon>
        <taxon>Xylariomycetidae</taxon>
        <taxon>Xylariales</taxon>
        <taxon>Microdochiaceae</taxon>
        <taxon>Microdochium</taxon>
    </lineage>
</organism>
<proteinExistence type="predicted"/>
<dbReference type="EMBL" id="KQ964277">
    <property type="protein sequence ID" value="KXJ85659.1"/>
    <property type="molecule type" value="Genomic_DNA"/>
</dbReference>
<name>A0A136ILZ2_9PEZI</name>
<dbReference type="AlphaFoldDB" id="A0A136ILZ2"/>
<dbReference type="InParanoid" id="A0A136ILZ2"/>
<gene>
    <name evidence="1" type="ORF">Micbo1qcDRAFT_180639</name>
</gene>
<accession>A0A136ILZ2</accession>
<sequence>MLMGRPPCPYKEGFTLQLRPHQPPPAIYSRDTARQGQHAEWWWIIPSRWKSPESSPEIKTGRPSQRVVAKIYDPLYYSISQRPDSNLTHAADSHYPRKEAVYEHLDAQEHGGEFTPTYHGSWTFDFPTSHPNVPGVHRRAVRAVNMDWVDGESLDDVNEVLRNKLVFPAPVKRDDAGRPDYKAGPQPPLGLMDIDFERWPADDGDERPENPIDRRWPINLFGGDKKALYRPVKCDTISLSM</sequence>
<protein>
    <submittedName>
        <fullName evidence="1">Uncharacterized protein</fullName>
    </submittedName>
</protein>
<evidence type="ECO:0000313" key="2">
    <source>
        <dbReference type="Proteomes" id="UP000070501"/>
    </source>
</evidence>
<keyword evidence="2" id="KW-1185">Reference proteome</keyword>
<dbReference type="OrthoDB" id="4267316at2759"/>